<protein>
    <submittedName>
        <fullName evidence="1">Uncharacterized protein</fullName>
    </submittedName>
</protein>
<name>A0A4D6KQ18_VIGUN</name>
<keyword evidence="2" id="KW-1185">Reference proteome</keyword>
<accession>A0A4D6KQ18</accession>
<dbReference type="EMBL" id="CP039345">
    <property type="protein sequence ID" value="QCD78603.1"/>
    <property type="molecule type" value="Genomic_DNA"/>
</dbReference>
<evidence type="ECO:0000313" key="2">
    <source>
        <dbReference type="Proteomes" id="UP000501690"/>
    </source>
</evidence>
<reference evidence="1 2" key="1">
    <citation type="submission" date="2019-04" db="EMBL/GenBank/DDBJ databases">
        <title>An improved genome assembly and genetic linkage map for asparagus bean, Vigna unguiculata ssp. sesquipedialis.</title>
        <authorList>
            <person name="Xia Q."/>
            <person name="Zhang R."/>
            <person name="Dong Y."/>
        </authorList>
    </citation>
    <scope>NUCLEOTIDE SEQUENCE [LARGE SCALE GENOMIC DNA]</scope>
    <source>
        <tissue evidence="1">Leaf</tissue>
    </source>
</reference>
<dbReference type="AlphaFoldDB" id="A0A4D6KQ18"/>
<gene>
    <name evidence="1" type="ORF">DEO72_LG1g2239</name>
</gene>
<dbReference type="Proteomes" id="UP000501690">
    <property type="component" value="Linkage Group LG1"/>
</dbReference>
<sequence>MVDLLHHSPSFFKAPQNSTIFTIRDSAIRNTSHPFCSSNHSLSKKGVHWNRVVHLLRAKGYASFSIALHSLPLLLRRLTQPPIQLHFARLHSADNVAPPWDSSLRKISNCNEKEGTHSLRIDDHLFRLFRELLWP</sequence>
<proteinExistence type="predicted"/>
<evidence type="ECO:0000313" key="1">
    <source>
        <dbReference type="EMBL" id="QCD78603.1"/>
    </source>
</evidence>
<organism evidence="1 2">
    <name type="scientific">Vigna unguiculata</name>
    <name type="common">Cowpea</name>
    <dbReference type="NCBI Taxonomy" id="3917"/>
    <lineage>
        <taxon>Eukaryota</taxon>
        <taxon>Viridiplantae</taxon>
        <taxon>Streptophyta</taxon>
        <taxon>Embryophyta</taxon>
        <taxon>Tracheophyta</taxon>
        <taxon>Spermatophyta</taxon>
        <taxon>Magnoliopsida</taxon>
        <taxon>eudicotyledons</taxon>
        <taxon>Gunneridae</taxon>
        <taxon>Pentapetalae</taxon>
        <taxon>rosids</taxon>
        <taxon>fabids</taxon>
        <taxon>Fabales</taxon>
        <taxon>Fabaceae</taxon>
        <taxon>Papilionoideae</taxon>
        <taxon>50 kb inversion clade</taxon>
        <taxon>NPAAA clade</taxon>
        <taxon>indigoferoid/millettioid clade</taxon>
        <taxon>Phaseoleae</taxon>
        <taxon>Vigna</taxon>
    </lineage>
</organism>